<dbReference type="Proteomes" id="UP000266273">
    <property type="component" value="Unassembled WGS sequence"/>
</dbReference>
<dbReference type="EMBL" id="QXDF01000001">
    <property type="protein sequence ID" value="RIA55848.1"/>
    <property type="molecule type" value="Genomic_DNA"/>
</dbReference>
<keyword evidence="5" id="KW-1185">Reference proteome</keyword>
<accession>A0A397Q464</accession>
<proteinExistence type="predicted"/>
<feature type="domain" description="CBS" evidence="3">
    <location>
        <begin position="76"/>
        <end position="131"/>
    </location>
</feature>
<dbReference type="PROSITE" id="PS51371">
    <property type="entry name" value="CBS"/>
    <property type="match status" value="2"/>
</dbReference>
<protein>
    <submittedName>
        <fullName evidence="4">CBS domain protein</fullName>
    </submittedName>
</protein>
<reference evidence="4 5" key="1">
    <citation type="submission" date="2018-08" db="EMBL/GenBank/DDBJ databases">
        <title>Genomic Encyclopedia of Archaeal and Bacterial Type Strains, Phase II (KMG-II): from individual species to whole genera.</title>
        <authorList>
            <person name="Goeker M."/>
        </authorList>
    </citation>
    <scope>NUCLEOTIDE SEQUENCE [LARGE SCALE GENOMIC DNA]</scope>
    <source>
        <strain evidence="4 5">DSM 5002</strain>
    </source>
</reference>
<dbReference type="Pfam" id="PF00571">
    <property type="entry name" value="CBS"/>
    <property type="match status" value="2"/>
</dbReference>
<dbReference type="SUPFAM" id="SSF54631">
    <property type="entry name" value="CBS-domain pair"/>
    <property type="match status" value="1"/>
</dbReference>
<dbReference type="InterPro" id="IPR051257">
    <property type="entry name" value="Diverse_CBS-Domain"/>
</dbReference>
<evidence type="ECO:0000259" key="3">
    <source>
        <dbReference type="PROSITE" id="PS51371"/>
    </source>
</evidence>
<evidence type="ECO:0000313" key="5">
    <source>
        <dbReference type="Proteomes" id="UP000266273"/>
    </source>
</evidence>
<dbReference type="InterPro" id="IPR046342">
    <property type="entry name" value="CBS_dom_sf"/>
</dbReference>
<organism evidence="4 5">
    <name type="scientific">Dichotomicrobium thermohalophilum</name>
    <dbReference type="NCBI Taxonomy" id="933063"/>
    <lineage>
        <taxon>Bacteria</taxon>
        <taxon>Pseudomonadati</taxon>
        <taxon>Pseudomonadota</taxon>
        <taxon>Alphaproteobacteria</taxon>
        <taxon>Hyphomicrobiales</taxon>
        <taxon>Hyphomicrobiaceae</taxon>
        <taxon>Dichotomicrobium</taxon>
    </lineage>
</organism>
<dbReference type="AlphaFoldDB" id="A0A397Q464"/>
<dbReference type="PANTHER" id="PTHR43080">
    <property type="entry name" value="CBS DOMAIN-CONTAINING PROTEIN CBSX3, MITOCHONDRIAL"/>
    <property type="match status" value="1"/>
</dbReference>
<dbReference type="RefSeq" id="WP_119060697.1">
    <property type="nucleotide sequence ID" value="NZ_QXDF01000001.1"/>
</dbReference>
<dbReference type="SMART" id="SM00116">
    <property type="entry name" value="CBS"/>
    <property type="match status" value="2"/>
</dbReference>
<name>A0A397Q464_9HYPH</name>
<dbReference type="PANTHER" id="PTHR43080:SF2">
    <property type="entry name" value="CBS DOMAIN-CONTAINING PROTEIN"/>
    <property type="match status" value="1"/>
</dbReference>
<keyword evidence="1 2" id="KW-0129">CBS domain</keyword>
<evidence type="ECO:0000256" key="1">
    <source>
        <dbReference type="ARBA" id="ARBA00023122"/>
    </source>
</evidence>
<gene>
    <name evidence="4" type="ORF">BXY53_0933</name>
</gene>
<evidence type="ECO:0000313" key="4">
    <source>
        <dbReference type="EMBL" id="RIA55848.1"/>
    </source>
</evidence>
<dbReference type="Gene3D" id="3.10.580.10">
    <property type="entry name" value="CBS-domain"/>
    <property type="match status" value="1"/>
</dbReference>
<dbReference type="InterPro" id="IPR044725">
    <property type="entry name" value="CBSX3_CBS_dom"/>
</dbReference>
<dbReference type="InterPro" id="IPR000644">
    <property type="entry name" value="CBS_dom"/>
</dbReference>
<dbReference type="OrthoDB" id="9807125at2"/>
<evidence type="ECO:0000256" key="2">
    <source>
        <dbReference type="PROSITE-ProRule" id="PRU00703"/>
    </source>
</evidence>
<comment type="caution">
    <text evidence="4">The sequence shown here is derived from an EMBL/GenBank/DDBJ whole genome shotgun (WGS) entry which is preliminary data.</text>
</comment>
<feature type="domain" description="CBS" evidence="3">
    <location>
        <begin position="10"/>
        <end position="66"/>
    </location>
</feature>
<sequence>MNVASILKQKGRDCATITGNQTVQEAVRMLAEKNIGALVVVDEAGDIAGIVSERDIVANLANGHAELLAGPVSRIMTRDVFTCSPSDSTEQLMSQMTRSRIRHLPVKEDGKLAGIISIGDVVKWRIAEIESRNAALQEYIATG</sequence>
<dbReference type="CDD" id="cd04623">
    <property type="entry name" value="CBS_pair_bac_euk"/>
    <property type="match status" value="1"/>
</dbReference>